<dbReference type="Proteomes" id="UP000887043">
    <property type="component" value="Unassembled WGS sequence"/>
</dbReference>
<evidence type="ECO:0000259" key="1">
    <source>
        <dbReference type="Pfam" id="PF10881"/>
    </source>
</evidence>
<sequence>MLIYELPQKEHDFVMHDTTHLDFLIYDKISHQTVLVVETDGYTYHHEGTKQKERDDIKDHILASYNIPILRLSTRESGERERIVAKLSKVYA</sequence>
<reference evidence="2" key="1">
    <citation type="submission" date="2021-08" db="EMBL/GenBank/DDBJ databases">
        <title>Prevotella lacticifex sp. nov., isolated from rumen of cow.</title>
        <authorList>
            <person name="Shinkai T."/>
            <person name="Ikeyama N."/>
            <person name="Kumagai M."/>
            <person name="Ohmori H."/>
            <person name="Sakamoto M."/>
            <person name="Ohkuma M."/>
            <person name="Mitsumori M."/>
        </authorList>
    </citation>
    <scope>NUCLEOTIDE SEQUENCE</scope>
    <source>
        <strain evidence="2">DSM 11371</strain>
    </source>
</reference>
<dbReference type="EMBL" id="BPTR01000001">
    <property type="protein sequence ID" value="GJG28601.1"/>
    <property type="molecule type" value="Genomic_DNA"/>
</dbReference>
<name>A0AA37MJH5_SEGBR</name>
<protein>
    <recommendedName>
        <fullName evidence="1">DUF2726 domain-containing protein</fullName>
    </recommendedName>
</protein>
<evidence type="ECO:0000313" key="2">
    <source>
        <dbReference type="EMBL" id="GJG28601.1"/>
    </source>
</evidence>
<organism evidence="2 3">
    <name type="scientific">Segatella bryantii</name>
    <name type="common">Prevotella bryantii</name>
    <dbReference type="NCBI Taxonomy" id="77095"/>
    <lineage>
        <taxon>Bacteria</taxon>
        <taxon>Pseudomonadati</taxon>
        <taxon>Bacteroidota</taxon>
        <taxon>Bacteroidia</taxon>
        <taxon>Bacteroidales</taxon>
        <taxon>Prevotellaceae</taxon>
        <taxon>Segatella</taxon>
    </lineage>
</organism>
<dbReference type="AlphaFoldDB" id="A0AA37MJH5"/>
<proteinExistence type="predicted"/>
<gene>
    <name evidence="2" type="ORF">PRRU23_23010</name>
</gene>
<dbReference type="Pfam" id="PF10881">
    <property type="entry name" value="DUF2726"/>
    <property type="match status" value="1"/>
</dbReference>
<accession>A0AA37MJH5</accession>
<evidence type="ECO:0000313" key="3">
    <source>
        <dbReference type="Proteomes" id="UP000887043"/>
    </source>
</evidence>
<comment type="caution">
    <text evidence="2">The sequence shown here is derived from an EMBL/GenBank/DDBJ whole genome shotgun (WGS) entry which is preliminary data.</text>
</comment>
<dbReference type="InterPro" id="IPR024402">
    <property type="entry name" value="DUF2726"/>
</dbReference>
<feature type="domain" description="DUF2726" evidence="1">
    <location>
        <begin position="17"/>
        <end position="88"/>
    </location>
</feature>
<dbReference type="Gene3D" id="3.40.960.10">
    <property type="entry name" value="VSR Endonuclease"/>
    <property type="match status" value="1"/>
</dbReference>